<evidence type="ECO:0000256" key="3">
    <source>
        <dbReference type="ARBA" id="ARBA00022517"/>
    </source>
</evidence>
<dbReference type="STRING" id="35570.A0A1I8PYP9"/>
<dbReference type="AlphaFoldDB" id="A0A1I8PYP9"/>
<feature type="compositionally biased region" description="Basic and acidic residues" evidence="6">
    <location>
        <begin position="452"/>
        <end position="463"/>
    </location>
</feature>
<dbReference type="PIRSF" id="PIRSF017302">
    <property type="entry name" value="Gltscr2"/>
    <property type="match status" value="1"/>
</dbReference>
<dbReference type="GO" id="GO:0006364">
    <property type="term" value="P:rRNA processing"/>
    <property type="evidence" value="ECO:0007669"/>
    <property type="project" value="TreeGrafter"/>
</dbReference>
<dbReference type="EnsemblMetazoa" id="SCAU012275-RA">
    <property type="protein sequence ID" value="SCAU012275-PA"/>
    <property type="gene ID" value="SCAU012275"/>
</dbReference>
<gene>
    <name evidence="7" type="primary">106088774</name>
</gene>
<feature type="region of interest" description="Disordered" evidence="6">
    <location>
        <begin position="267"/>
        <end position="328"/>
    </location>
</feature>
<dbReference type="PANTHER" id="PTHR14211">
    <property type="entry name" value="GLIOMA SUPPRESSOR CANDIDATE REGION GENE 2"/>
    <property type="match status" value="1"/>
</dbReference>
<evidence type="ECO:0000256" key="6">
    <source>
        <dbReference type="SAM" id="MobiDB-lite"/>
    </source>
</evidence>
<comment type="subcellular location">
    <subcellularLocation>
        <location evidence="5">Nucleus</location>
        <location evidence="5">Nucleolus</location>
    </subcellularLocation>
    <subcellularLocation>
        <location evidence="5">Nucleus</location>
        <location evidence="5">Nucleoplasm</location>
    </subcellularLocation>
</comment>
<comment type="function">
    <text evidence="5">May play a role in ribosome biogenesis.</text>
</comment>
<dbReference type="InterPro" id="IPR011687">
    <property type="entry name" value="Nop53/GLTSCR2"/>
</dbReference>
<evidence type="ECO:0000256" key="4">
    <source>
        <dbReference type="ARBA" id="ARBA00023242"/>
    </source>
</evidence>
<evidence type="ECO:0000313" key="7">
    <source>
        <dbReference type="EnsemblMetazoa" id="SCAU012275-PA"/>
    </source>
</evidence>
<dbReference type="Proteomes" id="UP000095300">
    <property type="component" value="Unassembled WGS sequence"/>
</dbReference>
<dbReference type="PANTHER" id="PTHR14211:SF7">
    <property type="entry name" value="RIBOSOME BIOGENESIS PROTEIN NOP53"/>
    <property type="match status" value="1"/>
</dbReference>
<keyword evidence="8" id="KW-1185">Reference proteome</keyword>
<feature type="compositionally biased region" description="Acidic residues" evidence="6">
    <location>
        <begin position="271"/>
        <end position="288"/>
    </location>
</feature>
<dbReference type="GO" id="GO:0005730">
    <property type="term" value="C:nucleolus"/>
    <property type="evidence" value="ECO:0007669"/>
    <property type="project" value="UniProtKB-SubCell"/>
</dbReference>
<dbReference type="Pfam" id="PF07767">
    <property type="entry name" value="Nop53"/>
    <property type="match status" value="1"/>
</dbReference>
<protein>
    <recommendedName>
        <fullName evidence="2 5">Ribosome biogenesis protein NOP53</fullName>
    </recommendedName>
</protein>
<organism evidence="7 8">
    <name type="scientific">Stomoxys calcitrans</name>
    <name type="common">Stable fly</name>
    <name type="synonym">Conops calcitrans</name>
    <dbReference type="NCBI Taxonomy" id="35570"/>
    <lineage>
        <taxon>Eukaryota</taxon>
        <taxon>Metazoa</taxon>
        <taxon>Ecdysozoa</taxon>
        <taxon>Arthropoda</taxon>
        <taxon>Hexapoda</taxon>
        <taxon>Insecta</taxon>
        <taxon>Pterygota</taxon>
        <taxon>Neoptera</taxon>
        <taxon>Endopterygota</taxon>
        <taxon>Diptera</taxon>
        <taxon>Brachycera</taxon>
        <taxon>Muscomorpha</taxon>
        <taxon>Muscoidea</taxon>
        <taxon>Muscidae</taxon>
        <taxon>Stomoxys</taxon>
    </lineage>
</organism>
<sequence>MSVQKKKRISKKNKSAWRKTDINDVEEYLEEQRQEERIGSFTEKADQELFKVDVIPAEPKKKILTEKQKRKLNAKKPLRSFQSLENTSKVQDPIVKRNIVKQKKSGRNIEDEVINPTKPRHIQANEDSAKTYAKVEEKLKKRATKIPDTNKDIWAEEDFRDKIPGLKDEKGWISKELATYHAQTMGMPVFKVHDSIRHKTTKAKKFEAPHPGTSYNPSLDDHLSLISNVVDKEEKIIKEEKHLKRVTTKMFSKVTPEERDLQHLKEMSAGMDDDDDENENENGDENEEIDSKTSTKNDSHSTSSYSTPNPPVENKKKTKTVRNKELRQKELQKKLEAKKALKKQTADLNRIKSLKSEVIAEEEELKELMKRRRKTEFKKKFEPKRLGRLKYNEPDQDVLMPEDLTGNVRNIKTQTSLLVDRFKNFQKRNILPVSVATGKQKAPKIKRFPRSSHKEPGVSHQMLREQRLAQKKLNVV</sequence>
<proteinExistence type="inferred from homology"/>
<accession>A0A1I8PYP9</accession>
<evidence type="ECO:0000256" key="2">
    <source>
        <dbReference type="ARBA" id="ARBA00018339"/>
    </source>
</evidence>
<feature type="region of interest" description="Disordered" evidence="6">
    <location>
        <begin position="441"/>
        <end position="463"/>
    </location>
</feature>
<name>A0A1I8PYP9_STOCA</name>
<dbReference type="GO" id="GO:0005654">
    <property type="term" value="C:nucleoplasm"/>
    <property type="evidence" value="ECO:0007669"/>
    <property type="project" value="UniProtKB-SubCell"/>
</dbReference>
<dbReference type="OrthoDB" id="5072at2759"/>
<keyword evidence="4 5" id="KW-0539">Nucleus</keyword>
<feature type="compositionally biased region" description="Basic residues" evidence="6">
    <location>
        <begin position="441"/>
        <end position="451"/>
    </location>
</feature>
<evidence type="ECO:0000313" key="8">
    <source>
        <dbReference type="Proteomes" id="UP000095300"/>
    </source>
</evidence>
<dbReference type="VEuPathDB" id="VectorBase:SCAU012275"/>
<dbReference type="GO" id="GO:0000027">
    <property type="term" value="P:ribosomal large subunit assembly"/>
    <property type="evidence" value="ECO:0007669"/>
    <property type="project" value="UniProtKB-UniRule"/>
</dbReference>
<dbReference type="KEGG" id="scac:106088774"/>
<comment type="similarity">
    <text evidence="1 5">Belongs to the NOP53 family.</text>
</comment>
<reference evidence="7" key="1">
    <citation type="submission" date="2020-05" db="UniProtKB">
        <authorList>
            <consortium name="EnsemblMetazoa"/>
        </authorList>
    </citation>
    <scope>IDENTIFICATION</scope>
    <source>
        <strain evidence="7">USDA</strain>
    </source>
</reference>
<dbReference type="GO" id="GO:0008097">
    <property type="term" value="F:5S rRNA binding"/>
    <property type="evidence" value="ECO:0007669"/>
    <property type="project" value="TreeGrafter"/>
</dbReference>
<feature type="compositionally biased region" description="Basic and acidic residues" evidence="6">
    <location>
        <begin position="289"/>
        <end position="299"/>
    </location>
</feature>
<evidence type="ECO:0000256" key="1">
    <source>
        <dbReference type="ARBA" id="ARBA00008838"/>
    </source>
</evidence>
<keyword evidence="3 5" id="KW-0690">Ribosome biogenesis</keyword>
<evidence type="ECO:0000256" key="5">
    <source>
        <dbReference type="PIRNR" id="PIRNR017302"/>
    </source>
</evidence>